<dbReference type="FunFam" id="3.40.50.300:FF:000433">
    <property type="entry name" value="Estrogen sulfotransferase"/>
    <property type="match status" value="1"/>
</dbReference>
<sequence>MSFDYFLYKGVRFSPGSFSEEVLNFAENEFQVLDDDVYIVTYPKSGTNWMIEILSLIKEEGDPTWCNNVLIWLRSPWYETKEGQSQIKDVSRPRVLTSHLPYHIFAKSFFTSKAKIIYVMRNPKDIFVSLFHFSKIICHYKDPESFEDYLEDFLQGNLLYNSWFDHVKGWMQMRHNSNFFFITYEELKQDLRACVQRICKFIGKELDEAKIDLVVKHSSFKAMKENKMSNYSLATADFLDHTKGTFMRKGISGDWKNHFTVAQSEYFDKVYQEKMKDLNMNFFWEES</sequence>
<organism evidence="7 8">
    <name type="scientific">Hymenochirus boettgeri</name>
    <name type="common">Congo dwarf clawed frog</name>
    <dbReference type="NCBI Taxonomy" id="247094"/>
    <lineage>
        <taxon>Eukaryota</taxon>
        <taxon>Metazoa</taxon>
        <taxon>Chordata</taxon>
        <taxon>Craniata</taxon>
        <taxon>Vertebrata</taxon>
        <taxon>Euteleostomi</taxon>
        <taxon>Amphibia</taxon>
        <taxon>Batrachia</taxon>
        <taxon>Anura</taxon>
        <taxon>Pipoidea</taxon>
        <taxon>Pipidae</taxon>
        <taxon>Pipinae</taxon>
        <taxon>Hymenochirus</taxon>
    </lineage>
</organism>
<dbReference type="GO" id="GO:0008146">
    <property type="term" value="F:sulfotransferase activity"/>
    <property type="evidence" value="ECO:0007669"/>
    <property type="project" value="InterPro"/>
</dbReference>
<name>A0A8T2IR42_9PIPI</name>
<dbReference type="OrthoDB" id="205623at2759"/>
<evidence type="ECO:0000259" key="6">
    <source>
        <dbReference type="Pfam" id="PF00685"/>
    </source>
</evidence>
<dbReference type="InterPro" id="IPR000863">
    <property type="entry name" value="Sulfotransferase_dom"/>
</dbReference>
<evidence type="ECO:0000256" key="3">
    <source>
        <dbReference type="ARBA" id="ARBA00022490"/>
    </source>
</evidence>
<reference evidence="7" key="1">
    <citation type="thesis" date="2020" institute="ProQuest LLC" country="789 East Eisenhower Parkway, Ann Arbor, MI, USA">
        <title>Comparative Genomics and Chromosome Evolution.</title>
        <authorList>
            <person name="Mudd A.B."/>
        </authorList>
    </citation>
    <scope>NUCLEOTIDE SEQUENCE</scope>
    <source>
        <strain evidence="7">Female2</strain>
        <tissue evidence="7">Blood</tissue>
    </source>
</reference>
<feature type="domain" description="Sulfotransferase" evidence="6">
    <location>
        <begin position="34"/>
        <end position="278"/>
    </location>
</feature>
<keyword evidence="8" id="KW-1185">Reference proteome</keyword>
<protein>
    <recommendedName>
        <fullName evidence="5">Sulfotransferase</fullName>
        <ecNumber evidence="5">2.8.2.-</ecNumber>
    </recommendedName>
</protein>
<dbReference type="PANTHER" id="PTHR11783">
    <property type="entry name" value="SULFOTRANSFERASE SULT"/>
    <property type="match status" value="1"/>
</dbReference>
<evidence type="ECO:0000256" key="2">
    <source>
        <dbReference type="ARBA" id="ARBA00005771"/>
    </source>
</evidence>
<comment type="subcellular location">
    <subcellularLocation>
        <location evidence="1">Cytoplasm</location>
    </subcellularLocation>
</comment>
<dbReference type="EC" id="2.8.2.-" evidence="5"/>
<dbReference type="Pfam" id="PF00685">
    <property type="entry name" value="Sulfotransfer_1"/>
    <property type="match status" value="1"/>
</dbReference>
<comment type="caution">
    <text evidence="7">The sequence shown here is derived from an EMBL/GenBank/DDBJ whole genome shotgun (WGS) entry which is preliminary data.</text>
</comment>
<evidence type="ECO:0000256" key="1">
    <source>
        <dbReference type="ARBA" id="ARBA00004496"/>
    </source>
</evidence>
<dbReference type="GO" id="GO:0005737">
    <property type="term" value="C:cytoplasm"/>
    <property type="evidence" value="ECO:0007669"/>
    <property type="project" value="UniProtKB-SubCell"/>
</dbReference>
<accession>A0A8T2IR42</accession>
<evidence type="ECO:0000256" key="5">
    <source>
        <dbReference type="RuleBase" id="RU361155"/>
    </source>
</evidence>
<evidence type="ECO:0000313" key="7">
    <source>
        <dbReference type="EMBL" id="KAG8434047.1"/>
    </source>
</evidence>
<dbReference type="Gene3D" id="3.40.50.300">
    <property type="entry name" value="P-loop containing nucleotide triphosphate hydrolases"/>
    <property type="match status" value="1"/>
</dbReference>
<keyword evidence="4 5" id="KW-0808">Transferase</keyword>
<dbReference type="Proteomes" id="UP000812440">
    <property type="component" value="Chromosome 7"/>
</dbReference>
<evidence type="ECO:0000256" key="4">
    <source>
        <dbReference type="ARBA" id="ARBA00022679"/>
    </source>
</evidence>
<evidence type="ECO:0000313" key="8">
    <source>
        <dbReference type="Proteomes" id="UP000812440"/>
    </source>
</evidence>
<proteinExistence type="inferred from homology"/>
<dbReference type="EMBL" id="JAACNH010000008">
    <property type="protein sequence ID" value="KAG8434047.1"/>
    <property type="molecule type" value="Genomic_DNA"/>
</dbReference>
<comment type="similarity">
    <text evidence="2 5">Belongs to the sulfotransferase 1 family.</text>
</comment>
<gene>
    <name evidence="7" type="ORF">GDO86_012422</name>
</gene>
<dbReference type="AlphaFoldDB" id="A0A8T2IR42"/>
<keyword evidence="3" id="KW-0963">Cytoplasm</keyword>
<dbReference type="SUPFAM" id="SSF52540">
    <property type="entry name" value="P-loop containing nucleoside triphosphate hydrolases"/>
    <property type="match status" value="1"/>
</dbReference>
<dbReference type="InterPro" id="IPR027417">
    <property type="entry name" value="P-loop_NTPase"/>
</dbReference>